<dbReference type="EMBL" id="JARJLG010000019">
    <property type="protein sequence ID" value="KAJ7772613.1"/>
    <property type="molecule type" value="Genomic_DNA"/>
</dbReference>
<gene>
    <name evidence="2" type="ORF">DFH07DRAFT_767927</name>
</gene>
<sequence length="206" mass="22424">MNRGNSSSQAKPPAKTPPRTAEPTKTSTRVGLQSIPDIAANAHEGLSREDLYKKSGVNWKAQGQDGARAWLIANAFISGDCDPQLTLPSLALILLRIAASGTSSVIAQDALRAVATVLDNKKTDTDYEIIDRLDTMAMDVQKTLAYAEAGGTTPGEGYEGYGNLPEEMRAAATVLTRTVEEQSAELLGWRMYCSAWGRLRRRWCHR</sequence>
<dbReference type="AlphaFoldDB" id="A0AAD7NS56"/>
<dbReference type="Proteomes" id="UP001215280">
    <property type="component" value="Unassembled WGS sequence"/>
</dbReference>
<accession>A0AAD7NS56</accession>
<feature type="compositionally biased region" description="Low complexity" evidence="1">
    <location>
        <begin position="10"/>
        <end position="26"/>
    </location>
</feature>
<feature type="region of interest" description="Disordered" evidence="1">
    <location>
        <begin position="1"/>
        <end position="34"/>
    </location>
</feature>
<evidence type="ECO:0000313" key="3">
    <source>
        <dbReference type="Proteomes" id="UP001215280"/>
    </source>
</evidence>
<protein>
    <submittedName>
        <fullName evidence="2">Uncharacterized protein</fullName>
    </submittedName>
</protein>
<proteinExistence type="predicted"/>
<organism evidence="2 3">
    <name type="scientific">Mycena maculata</name>
    <dbReference type="NCBI Taxonomy" id="230809"/>
    <lineage>
        <taxon>Eukaryota</taxon>
        <taxon>Fungi</taxon>
        <taxon>Dikarya</taxon>
        <taxon>Basidiomycota</taxon>
        <taxon>Agaricomycotina</taxon>
        <taxon>Agaricomycetes</taxon>
        <taxon>Agaricomycetidae</taxon>
        <taxon>Agaricales</taxon>
        <taxon>Marasmiineae</taxon>
        <taxon>Mycenaceae</taxon>
        <taxon>Mycena</taxon>
    </lineage>
</organism>
<reference evidence="2" key="1">
    <citation type="submission" date="2023-03" db="EMBL/GenBank/DDBJ databases">
        <title>Massive genome expansion in bonnet fungi (Mycena s.s.) driven by repeated elements and novel gene families across ecological guilds.</title>
        <authorList>
            <consortium name="Lawrence Berkeley National Laboratory"/>
            <person name="Harder C.B."/>
            <person name="Miyauchi S."/>
            <person name="Viragh M."/>
            <person name="Kuo A."/>
            <person name="Thoen E."/>
            <person name="Andreopoulos B."/>
            <person name="Lu D."/>
            <person name="Skrede I."/>
            <person name="Drula E."/>
            <person name="Henrissat B."/>
            <person name="Morin E."/>
            <person name="Kohler A."/>
            <person name="Barry K."/>
            <person name="LaButti K."/>
            <person name="Morin E."/>
            <person name="Salamov A."/>
            <person name="Lipzen A."/>
            <person name="Mereny Z."/>
            <person name="Hegedus B."/>
            <person name="Baldrian P."/>
            <person name="Stursova M."/>
            <person name="Weitz H."/>
            <person name="Taylor A."/>
            <person name="Grigoriev I.V."/>
            <person name="Nagy L.G."/>
            <person name="Martin F."/>
            <person name="Kauserud H."/>
        </authorList>
    </citation>
    <scope>NUCLEOTIDE SEQUENCE</scope>
    <source>
        <strain evidence="2">CBHHK188m</strain>
    </source>
</reference>
<evidence type="ECO:0000256" key="1">
    <source>
        <dbReference type="SAM" id="MobiDB-lite"/>
    </source>
</evidence>
<comment type="caution">
    <text evidence="2">The sequence shown here is derived from an EMBL/GenBank/DDBJ whole genome shotgun (WGS) entry which is preliminary data.</text>
</comment>
<evidence type="ECO:0000313" key="2">
    <source>
        <dbReference type="EMBL" id="KAJ7772613.1"/>
    </source>
</evidence>
<name>A0AAD7NS56_9AGAR</name>
<keyword evidence="3" id="KW-1185">Reference proteome</keyword>